<protein>
    <submittedName>
        <fullName evidence="1">Uncharacterized protein</fullName>
    </submittedName>
</protein>
<evidence type="ECO:0000313" key="2">
    <source>
        <dbReference type="Proteomes" id="UP000295192"/>
    </source>
</evidence>
<dbReference type="EMBL" id="LSRL02003069">
    <property type="protein sequence ID" value="TDG38524.1"/>
    <property type="molecule type" value="Genomic_DNA"/>
</dbReference>
<dbReference type="AlphaFoldDB" id="A0A484APT9"/>
<name>A0A484APT9_DRONA</name>
<proteinExistence type="predicted"/>
<organism evidence="1 2">
    <name type="scientific">Drosophila navojoa</name>
    <name type="common">Fruit fly</name>
    <dbReference type="NCBI Taxonomy" id="7232"/>
    <lineage>
        <taxon>Eukaryota</taxon>
        <taxon>Metazoa</taxon>
        <taxon>Ecdysozoa</taxon>
        <taxon>Arthropoda</taxon>
        <taxon>Hexapoda</taxon>
        <taxon>Insecta</taxon>
        <taxon>Pterygota</taxon>
        <taxon>Neoptera</taxon>
        <taxon>Endopterygota</taxon>
        <taxon>Diptera</taxon>
        <taxon>Brachycera</taxon>
        <taxon>Muscomorpha</taxon>
        <taxon>Ephydroidea</taxon>
        <taxon>Drosophilidae</taxon>
        <taxon>Drosophila</taxon>
    </lineage>
</organism>
<reference evidence="1 2" key="1">
    <citation type="journal article" date="2019" name="J. Hered.">
        <title>An Improved Genome Assembly for Drosophila navojoa, the Basal Species in the mojavensis Cluster.</title>
        <authorList>
            <person name="Vanderlinde T."/>
            <person name="Dupim E.G."/>
            <person name="Nazario-Yepiz N.O."/>
            <person name="Carvalho A.B."/>
        </authorList>
    </citation>
    <scope>NUCLEOTIDE SEQUENCE [LARGE SCALE GENOMIC DNA]</scope>
    <source>
        <strain evidence="1">Navoj_Jal97</strain>
        <tissue evidence="1">Whole organism</tissue>
    </source>
</reference>
<sequence length="51" mass="6107">MLQKLDKYTQSKCEKRLSVNELPSWDKLPTLLQERCQMLENVDQVWKNGQI</sequence>
<evidence type="ECO:0000313" key="1">
    <source>
        <dbReference type="EMBL" id="TDG38524.1"/>
    </source>
</evidence>
<feature type="non-terminal residue" evidence="1">
    <location>
        <position position="51"/>
    </location>
</feature>
<keyword evidence="2" id="KW-1185">Reference proteome</keyword>
<comment type="caution">
    <text evidence="1">The sequence shown here is derived from an EMBL/GenBank/DDBJ whole genome shotgun (WGS) entry which is preliminary data.</text>
</comment>
<dbReference type="Proteomes" id="UP000295192">
    <property type="component" value="Unassembled WGS sequence"/>
</dbReference>
<gene>
    <name evidence="1" type="ORF">AWZ03_015054</name>
</gene>
<accession>A0A484APT9</accession>